<keyword evidence="12" id="KW-0175">Coiled coil</keyword>
<dbReference type="PANTHER" id="PTHR16399:SF15">
    <property type="entry name" value="GASDERMIN-D"/>
    <property type="match status" value="1"/>
</dbReference>
<keyword evidence="6" id="KW-0963">Cytoplasm</keyword>
<dbReference type="GO" id="GO:0072559">
    <property type="term" value="C:NLRP3 inflammasome complex"/>
    <property type="evidence" value="ECO:0007669"/>
    <property type="project" value="TreeGrafter"/>
</dbReference>
<sequence>MPSAFVGVVRSVLRELDHKGELIPVDSLRNSTSFRPYCLLGRRPSSSWFWRPPYKCVNLSIKDILEPDAPEPGLQCSGPFQFCDAVDGLMQGSVGLATPGEGKISGGAAVSGSSSASMNMCTLHVDPNTWEAMHRERRLRQPEHKILQQLRSRGDNIYVVTEVLQTQKEMEVTRTHKQEGSGQFVLPGAMCVQGEGQGHRSQKKTITIPSGSILAFRVAQLVIDSDWDIIFFPEKKQRTFQPPTTGHSPIRGTRSWLQQSLGLSSILESIYNHLRFLTDGASTECTVTENFQGLQAEVEASSRELVRLERDLSQHLLKDLGRVLLDQPALQALEELLEEGLYCGRAEPLDGPAGAVLECLVLPNRELVQELAVPIFYLLGALTALSEIQHTLLAEALETRTLSGQLELVGSLLEKSVPWEKHSSVSLPPGLLGSSWGEEAPAWVLLEECGLELRVDAPHVCWDPKAQGPTCALYASLALLSRLIQQSR</sequence>
<feature type="coiled-coil region" evidence="12">
    <location>
        <begin position="291"/>
        <end position="318"/>
    </location>
</feature>
<evidence type="ECO:0000256" key="8">
    <source>
        <dbReference type="ARBA" id="ARBA00022692"/>
    </source>
</evidence>
<dbReference type="GO" id="GO:0001786">
    <property type="term" value="F:phosphatidylserine binding"/>
    <property type="evidence" value="ECO:0007669"/>
    <property type="project" value="TreeGrafter"/>
</dbReference>
<keyword evidence="5" id="KW-1003">Cell membrane</keyword>
<dbReference type="STRING" id="1868482.ENSTSYP00000004392"/>
<dbReference type="GO" id="GO:0070273">
    <property type="term" value="F:phosphatidylinositol-4-phosphate binding"/>
    <property type="evidence" value="ECO:0007669"/>
    <property type="project" value="TreeGrafter"/>
</dbReference>
<dbReference type="GO" id="GO:0070269">
    <property type="term" value="P:pyroptotic inflammatory response"/>
    <property type="evidence" value="ECO:0007669"/>
    <property type="project" value="TreeGrafter"/>
</dbReference>
<keyword evidence="11" id="KW-0449">Lipoprotein</keyword>
<keyword evidence="10" id="KW-0564">Palmitate</keyword>
<dbReference type="InterPro" id="IPR040460">
    <property type="entry name" value="Gasdermin_pore"/>
</dbReference>
<dbReference type="KEGG" id="csyr:103259057"/>
<proteinExistence type="inferred from homology"/>
<accession>A0A1U7T4C9</accession>
<dbReference type="GO" id="GO:0005546">
    <property type="term" value="F:phosphatidylinositol-4,5-bisphosphate binding"/>
    <property type="evidence" value="ECO:0007669"/>
    <property type="project" value="TreeGrafter"/>
</dbReference>
<dbReference type="GO" id="GO:0042742">
    <property type="term" value="P:defense response to bacterium"/>
    <property type="evidence" value="ECO:0007669"/>
    <property type="project" value="TreeGrafter"/>
</dbReference>
<evidence type="ECO:0000256" key="12">
    <source>
        <dbReference type="SAM" id="Coils"/>
    </source>
</evidence>
<evidence type="ECO:0000256" key="3">
    <source>
        <dbReference type="ARBA" id="ARBA00009279"/>
    </source>
</evidence>
<evidence type="ECO:0000313" key="16">
    <source>
        <dbReference type="RefSeq" id="XP_008054914.2"/>
    </source>
</evidence>
<feature type="domain" description="Gasdermin PUB" evidence="14">
    <location>
        <begin position="290"/>
        <end position="460"/>
    </location>
</feature>
<evidence type="ECO:0000256" key="2">
    <source>
        <dbReference type="ARBA" id="ARBA00004651"/>
    </source>
</evidence>
<organism evidence="15 16">
    <name type="scientific">Carlito syrichta</name>
    <name type="common">Philippine tarsier</name>
    <name type="synonym">Tarsius syrichta</name>
    <dbReference type="NCBI Taxonomy" id="1868482"/>
    <lineage>
        <taxon>Eukaryota</taxon>
        <taxon>Metazoa</taxon>
        <taxon>Chordata</taxon>
        <taxon>Craniata</taxon>
        <taxon>Vertebrata</taxon>
        <taxon>Euteleostomi</taxon>
        <taxon>Mammalia</taxon>
        <taxon>Eutheria</taxon>
        <taxon>Euarchontoglires</taxon>
        <taxon>Primates</taxon>
        <taxon>Haplorrhini</taxon>
        <taxon>Tarsiiformes</taxon>
        <taxon>Tarsiidae</taxon>
        <taxon>Carlito</taxon>
    </lineage>
</organism>
<keyword evidence="15" id="KW-1185">Reference proteome</keyword>
<dbReference type="CTD" id="79792"/>
<evidence type="ECO:0000256" key="11">
    <source>
        <dbReference type="ARBA" id="ARBA00023288"/>
    </source>
</evidence>
<reference evidence="16" key="1">
    <citation type="submission" date="2025-08" db="UniProtKB">
        <authorList>
            <consortium name="RefSeq"/>
        </authorList>
    </citation>
    <scope>IDENTIFICATION</scope>
</reference>
<keyword evidence="4" id="KW-1134">Transmembrane beta strand</keyword>
<comment type="subcellular location">
    <subcellularLocation>
        <location evidence="2">Cell membrane</location>
        <topology evidence="2">Multi-pass membrane protein</topology>
    </subcellularLocation>
    <subcellularLocation>
        <location evidence="1">Cytoplasm</location>
    </subcellularLocation>
</comment>
<dbReference type="Pfam" id="PF17708">
    <property type="entry name" value="Gasdermin_C"/>
    <property type="match status" value="1"/>
</dbReference>
<dbReference type="AlphaFoldDB" id="A0A1U7T4C9"/>
<evidence type="ECO:0000313" key="15">
    <source>
        <dbReference type="Proteomes" id="UP000189704"/>
    </source>
</evidence>
<evidence type="ECO:0000256" key="5">
    <source>
        <dbReference type="ARBA" id="ARBA00022475"/>
    </source>
</evidence>
<dbReference type="Pfam" id="PF04598">
    <property type="entry name" value="Gasdermin"/>
    <property type="match status" value="1"/>
</dbReference>
<dbReference type="GO" id="GO:0012501">
    <property type="term" value="P:programmed cell death"/>
    <property type="evidence" value="ECO:0007669"/>
    <property type="project" value="UniProtKB-KW"/>
</dbReference>
<evidence type="ECO:0000256" key="7">
    <source>
        <dbReference type="ARBA" id="ARBA00022590"/>
    </source>
</evidence>
<feature type="domain" description="Gasdermin pore forming" evidence="13">
    <location>
        <begin position="5"/>
        <end position="242"/>
    </location>
</feature>
<dbReference type="GeneID" id="103259057"/>
<dbReference type="PANTHER" id="PTHR16399">
    <property type="entry name" value="GASDERMIN"/>
    <property type="match status" value="1"/>
</dbReference>
<dbReference type="InterPro" id="IPR007677">
    <property type="entry name" value="Gasdermin"/>
</dbReference>
<evidence type="ECO:0000259" key="13">
    <source>
        <dbReference type="Pfam" id="PF04598"/>
    </source>
</evidence>
<name>A0A1U7T4C9_CARSF</name>
<dbReference type="GO" id="GO:0005886">
    <property type="term" value="C:plasma membrane"/>
    <property type="evidence" value="ECO:0007669"/>
    <property type="project" value="UniProtKB-SubCell"/>
</dbReference>
<comment type="similarity">
    <text evidence="3">Belongs to the gasdermin family.</text>
</comment>
<keyword evidence="8" id="KW-0812">Transmembrane</keyword>
<protein>
    <submittedName>
        <fullName evidence="16">Gasdermin-D</fullName>
    </submittedName>
</protein>
<dbReference type="InterPro" id="IPR041263">
    <property type="entry name" value="Gasdermin_PUB"/>
</dbReference>
<evidence type="ECO:0000256" key="6">
    <source>
        <dbReference type="ARBA" id="ARBA00022490"/>
    </source>
</evidence>
<gene>
    <name evidence="16" type="primary">GSDMD</name>
</gene>
<evidence type="ECO:0000256" key="9">
    <source>
        <dbReference type="ARBA" id="ARBA00023136"/>
    </source>
</evidence>
<keyword evidence="9" id="KW-0472">Membrane</keyword>
<dbReference type="OrthoDB" id="9035105at2759"/>
<keyword evidence="7" id="KW-1210">Necrosis</keyword>
<evidence type="ECO:0000256" key="10">
    <source>
        <dbReference type="ARBA" id="ARBA00023139"/>
    </source>
</evidence>
<evidence type="ECO:0000256" key="4">
    <source>
        <dbReference type="ARBA" id="ARBA00022452"/>
    </source>
</evidence>
<dbReference type="Proteomes" id="UP000189704">
    <property type="component" value="Unplaced"/>
</dbReference>
<dbReference type="RefSeq" id="XP_008054914.2">
    <property type="nucleotide sequence ID" value="XM_008056723.2"/>
</dbReference>
<evidence type="ECO:0000259" key="14">
    <source>
        <dbReference type="Pfam" id="PF17708"/>
    </source>
</evidence>
<evidence type="ECO:0000256" key="1">
    <source>
        <dbReference type="ARBA" id="ARBA00004496"/>
    </source>
</evidence>